<keyword evidence="9 10" id="KW-0739">Sodium transport</keyword>
<feature type="transmembrane region" description="Helical" evidence="10">
    <location>
        <begin position="215"/>
        <end position="232"/>
    </location>
</feature>
<dbReference type="PANTHER" id="PTHR10110:SF86">
    <property type="entry name" value="SODIUM_HYDROGEN EXCHANGER 7"/>
    <property type="match status" value="1"/>
</dbReference>
<evidence type="ECO:0000256" key="11">
    <source>
        <dbReference type="SAM" id="Coils"/>
    </source>
</evidence>
<dbReference type="GO" id="GO:0051453">
    <property type="term" value="P:regulation of intracellular pH"/>
    <property type="evidence" value="ECO:0007669"/>
    <property type="project" value="TreeGrafter"/>
</dbReference>
<comment type="function">
    <text evidence="10">Na(+)/H(+) antiporter that extrudes sodium in exchange for external protons.</text>
</comment>
<dbReference type="GO" id="GO:0005886">
    <property type="term" value="C:plasma membrane"/>
    <property type="evidence" value="ECO:0007669"/>
    <property type="project" value="UniProtKB-SubCell"/>
</dbReference>
<feature type="transmembrane region" description="Helical" evidence="10">
    <location>
        <begin position="267"/>
        <end position="290"/>
    </location>
</feature>
<evidence type="ECO:0000256" key="8">
    <source>
        <dbReference type="ARBA" id="ARBA00023136"/>
    </source>
</evidence>
<reference evidence="13 14" key="1">
    <citation type="submission" date="2020-08" db="EMBL/GenBank/DDBJ databases">
        <title>Cohnella phylogeny.</title>
        <authorList>
            <person name="Dunlap C."/>
        </authorList>
    </citation>
    <scope>NUCLEOTIDE SEQUENCE [LARGE SCALE GENOMIC DNA]</scope>
    <source>
        <strain evidence="13 14">DSM 103658</strain>
    </source>
</reference>
<dbReference type="InterPro" id="IPR018422">
    <property type="entry name" value="Cation/H_exchanger_CPA1"/>
</dbReference>
<dbReference type="PANTHER" id="PTHR10110">
    <property type="entry name" value="SODIUM/HYDROGEN EXCHANGER"/>
    <property type="match status" value="1"/>
</dbReference>
<keyword evidence="6 10" id="KW-0915">Sodium</keyword>
<keyword evidence="4 10" id="KW-0812">Transmembrane</keyword>
<evidence type="ECO:0000313" key="14">
    <source>
        <dbReference type="Proteomes" id="UP000574133"/>
    </source>
</evidence>
<evidence type="ECO:0000313" key="13">
    <source>
        <dbReference type="EMBL" id="MBB6676699.1"/>
    </source>
</evidence>
<dbReference type="GO" id="GO:0015385">
    <property type="term" value="F:sodium:proton antiporter activity"/>
    <property type="evidence" value="ECO:0007669"/>
    <property type="project" value="InterPro"/>
</dbReference>
<evidence type="ECO:0000256" key="9">
    <source>
        <dbReference type="ARBA" id="ARBA00023201"/>
    </source>
</evidence>
<evidence type="ECO:0000256" key="5">
    <source>
        <dbReference type="ARBA" id="ARBA00022989"/>
    </source>
</evidence>
<evidence type="ECO:0000256" key="3">
    <source>
        <dbReference type="ARBA" id="ARBA00022475"/>
    </source>
</evidence>
<keyword evidence="14" id="KW-1185">Reference proteome</keyword>
<gene>
    <name evidence="13" type="ORF">H4Q31_05075</name>
</gene>
<keyword evidence="2 10" id="KW-0813">Transport</keyword>
<evidence type="ECO:0000256" key="6">
    <source>
        <dbReference type="ARBA" id="ARBA00023053"/>
    </source>
</evidence>
<comment type="caution">
    <text evidence="10">Lacks conserved residue(s) required for the propagation of feature annotation.</text>
</comment>
<evidence type="ECO:0000256" key="7">
    <source>
        <dbReference type="ARBA" id="ARBA00023065"/>
    </source>
</evidence>
<feature type="transmembrane region" description="Helical" evidence="10">
    <location>
        <begin position="114"/>
        <end position="134"/>
    </location>
</feature>
<feature type="coiled-coil region" evidence="11">
    <location>
        <begin position="422"/>
        <end position="449"/>
    </location>
</feature>
<feature type="domain" description="Cation/H+ exchanger transmembrane" evidence="12">
    <location>
        <begin position="10"/>
        <end position="407"/>
    </location>
</feature>
<dbReference type="InterPro" id="IPR004705">
    <property type="entry name" value="Cation/H_exchanger_CPA1_bac"/>
</dbReference>
<dbReference type="RefSeq" id="WP_185178057.1">
    <property type="nucleotide sequence ID" value="NZ_CBCSEP010000003.1"/>
</dbReference>
<proteinExistence type="inferred from homology"/>
<comment type="subcellular location">
    <subcellularLocation>
        <location evidence="1 10">Cell membrane</location>
        <topology evidence="1 10">Multi-pass membrane protein</topology>
    </subcellularLocation>
</comment>
<feature type="transmembrane region" description="Helical" evidence="10">
    <location>
        <begin position="181"/>
        <end position="203"/>
    </location>
</feature>
<feature type="transmembrane region" description="Helical" evidence="10">
    <location>
        <begin position="77"/>
        <end position="102"/>
    </location>
</feature>
<protein>
    <submittedName>
        <fullName evidence="13">Na+/H+ antiporter</fullName>
    </submittedName>
</protein>
<name>A0A841T9G3_9BACL</name>
<dbReference type="AlphaFoldDB" id="A0A841T9G3"/>
<evidence type="ECO:0000259" key="12">
    <source>
        <dbReference type="Pfam" id="PF00999"/>
    </source>
</evidence>
<dbReference type="Proteomes" id="UP000574133">
    <property type="component" value="Unassembled WGS sequence"/>
</dbReference>
<accession>A0A841T9G3</accession>
<dbReference type="GO" id="GO:0015386">
    <property type="term" value="F:potassium:proton antiporter activity"/>
    <property type="evidence" value="ECO:0007669"/>
    <property type="project" value="TreeGrafter"/>
</dbReference>
<dbReference type="InterPro" id="IPR006153">
    <property type="entry name" value="Cation/H_exchanger_TM"/>
</dbReference>
<evidence type="ECO:0000256" key="2">
    <source>
        <dbReference type="ARBA" id="ARBA00022448"/>
    </source>
</evidence>
<comment type="similarity">
    <text evidence="10">Belongs to the monovalent cation:proton antiporter 1 (CPA1) transporter (TC 2.A.36) family.</text>
</comment>
<keyword evidence="5 10" id="KW-1133">Transmembrane helix</keyword>
<keyword evidence="10" id="KW-0050">Antiport</keyword>
<dbReference type="GO" id="GO:0098719">
    <property type="term" value="P:sodium ion import across plasma membrane"/>
    <property type="evidence" value="ECO:0007669"/>
    <property type="project" value="TreeGrafter"/>
</dbReference>
<keyword evidence="7 10" id="KW-0406">Ion transport</keyword>
<feature type="transmembrane region" description="Helical" evidence="10">
    <location>
        <begin position="385"/>
        <end position="407"/>
    </location>
</feature>
<comment type="caution">
    <text evidence="13">The sequence shown here is derived from an EMBL/GenBank/DDBJ whole genome shotgun (WGS) entry which is preliminary data.</text>
</comment>
<feature type="transmembrane region" description="Helical" evidence="10">
    <location>
        <begin position="238"/>
        <end position="255"/>
    </location>
</feature>
<evidence type="ECO:0000256" key="10">
    <source>
        <dbReference type="RuleBase" id="RU366002"/>
    </source>
</evidence>
<dbReference type="EMBL" id="JACJVN010000021">
    <property type="protein sequence ID" value="MBB6676699.1"/>
    <property type="molecule type" value="Genomic_DNA"/>
</dbReference>
<keyword evidence="11" id="KW-0175">Coiled coil</keyword>
<evidence type="ECO:0000256" key="1">
    <source>
        <dbReference type="ARBA" id="ARBA00004651"/>
    </source>
</evidence>
<keyword evidence="3 10" id="KW-1003">Cell membrane</keyword>
<dbReference type="NCBIfam" id="TIGR00831">
    <property type="entry name" value="a_cpa1"/>
    <property type="match status" value="1"/>
</dbReference>
<dbReference type="Pfam" id="PF00999">
    <property type="entry name" value="Na_H_Exchanger"/>
    <property type="match status" value="1"/>
</dbReference>
<dbReference type="Gene3D" id="6.10.140.1330">
    <property type="match status" value="1"/>
</dbReference>
<keyword evidence="8 10" id="KW-0472">Membrane</keyword>
<sequence length="671" mass="74562">MELFLIILGLLALIGVSHVLNRIVPAVPIPLFQIALGAMLSIGPGIHLELEPELFFVLFIAPLLFNDGKRTPRDELWALRGWILLMAVGLVFLTVLVGGYAIHAMIPSIPLSAAFGLAAILSPTDAVAVGALAGRVHLPKSIIRLLEGESLMNDASGLVAFKFAVAATVTGAFSLPQATLSFLFIAVGGLLSGVVLSFLLIGLRAFLRRLGIEDVTMHMLIQILTPFIIYLICEEMGVSGILGVVAGGIFHAIARDRMEPYVNKLQIVSTSTWSVILFVLNGLVFLMLGLQIPHVGSTIIEDPAFDNFQVAGYIVVIVALLYALRFVWVYLFSLLERGGQTHREKLKSAVLTTLSGVRGTVTLAGAFSIPLVLNDGSPFPERNLILFLSAGVILLTLVIASIALPLLSRGKPQEEGGDAKRLSEREAQYRIIQRTVEALREEMTEENKEAMLSVIADYNRKLQQMGTQSHDFRERQEARTVALQAWLTAIGAERAEAQRLLKEGRIQPDTAVYFEETLSRAESLLQSRTRVFATAFRLALSRLWRRLKHGRNGDAWTPEEARKRKQLKIQTSRAAMARLREFMNDSNREEVLSLIVRYQEVVERLKESIRSPERKELFTRQKKELENKAIQLERDTLQEMYINGEVTLGMMNSLRFFINAMEAAVAEEQLE</sequence>
<evidence type="ECO:0000256" key="4">
    <source>
        <dbReference type="ARBA" id="ARBA00022692"/>
    </source>
</evidence>
<organism evidence="13 14">
    <name type="scientific">Cohnella lubricantis</name>
    <dbReference type="NCBI Taxonomy" id="2163172"/>
    <lineage>
        <taxon>Bacteria</taxon>
        <taxon>Bacillati</taxon>
        <taxon>Bacillota</taxon>
        <taxon>Bacilli</taxon>
        <taxon>Bacillales</taxon>
        <taxon>Paenibacillaceae</taxon>
        <taxon>Cohnella</taxon>
    </lineage>
</organism>
<feature type="transmembrane region" description="Helical" evidence="10">
    <location>
        <begin position="310"/>
        <end position="335"/>
    </location>
</feature>